<name>A0A832H594_9CYAN</name>
<evidence type="ECO:0000256" key="1">
    <source>
        <dbReference type="ARBA" id="ARBA00022737"/>
    </source>
</evidence>
<dbReference type="SUPFAM" id="SSF48452">
    <property type="entry name" value="TPR-like"/>
    <property type="match status" value="1"/>
</dbReference>
<dbReference type="PANTHER" id="PTHR44943">
    <property type="entry name" value="CELLULOSE SYNTHASE OPERON PROTEIN C"/>
    <property type="match status" value="1"/>
</dbReference>
<protein>
    <submittedName>
        <fullName evidence="4">Tetratricopeptide repeat protein</fullName>
    </submittedName>
</protein>
<dbReference type="Pfam" id="PF00515">
    <property type="entry name" value="TPR_1"/>
    <property type="match status" value="1"/>
</dbReference>
<proteinExistence type="predicted"/>
<dbReference type="SMART" id="SM00028">
    <property type="entry name" value="TPR"/>
    <property type="match status" value="3"/>
</dbReference>
<keyword evidence="2 3" id="KW-0802">TPR repeat</keyword>
<feature type="repeat" description="TPR" evidence="3">
    <location>
        <begin position="160"/>
        <end position="193"/>
    </location>
</feature>
<dbReference type="Pfam" id="PF13578">
    <property type="entry name" value="Methyltransf_24"/>
    <property type="match status" value="1"/>
</dbReference>
<dbReference type="Pfam" id="PF13181">
    <property type="entry name" value="TPR_8"/>
    <property type="match status" value="1"/>
</dbReference>
<dbReference type="InterPro" id="IPR011990">
    <property type="entry name" value="TPR-like_helical_dom_sf"/>
</dbReference>
<dbReference type="SUPFAM" id="SSF53335">
    <property type="entry name" value="S-adenosyl-L-methionine-dependent methyltransferases"/>
    <property type="match status" value="1"/>
</dbReference>
<dbReference type="PANTHER" id="PTHR44943:SF8">
    <property type="entry name" value="TPR REPEAT-CONTAINING PROTEIN MJ0263"/>
    <property type="match status" value="1"/>
</dbReference>
<evidence type="ECO:0000313" key="4">
    <source>
        <dbReference type="EMBL" id="HGW94471.1"/>
    </source>
</evidence>
<organism evidence="4">
    <name type="scientific">Oscillatoriales cyanobacterium SpSt-402</name>
    <dbReference type="NCBI Taxonomy" id="2282168"/>
    <lineage>
        <taxon>Bacteria</taxon>
        <taxon>Bacillati</taxon>
        <taxon>Cyanobacteriota</taxon>
        <taxon>Cyanophyceae</taxon>
        <taxon>Oscillatoriophycideae</taxon>
        <taxon>Oscillatoriales</taxon>
    </lineage>
</organism>
<evidence type="ECO:0000256" key="2">
    <source>
        <dbReference type="ARBA" id="ARBA00022803"/>
    </source>
</evidence>
<evidence type="ECO:0000256" key="3">
    <source>
        <dbReference type="PROSITE-ProRule" id="PRU00339"/>
    </source>
</evidence>
<dbReference type="Gene3D" id="1.25.40.10">
    <property type="entry name" value="Tetratricopeptide repeat domain"/>
    <property type="match status" value="2"/>
</dbReference>
<keyword evidence="1" id="KW-0677">Repeat</keyword>
<dbReference type="PROSITE" id="PS50005">
    <property type="entry name" value="TPR"/>
    <property type="match status" value="3"/>
</dbReference>
<dbReference type="Gene3D" id="3.40.50.150">
    <property type="entry name" value="Vaccinia Virus protein VP39"/>
    <property type="match status" value="1"/>
</dbReference>
<dbReference type="InterPro" id="IPR051685">
    <property type="entry name" value="Ycf3/AcsC/BcsC/TPR_MFPF"/>
</dbReference>
<accession>A0A832H594</accession>
<dbReference type="InterPro" id="IPR019734">
    <property type="entry name" value="TPR_rpt"/>
</dbReference>
<comment type="caution">
    <text evidence="4">The sequence shown here is derived from an EMBL/GenBank/DDBJ whole genome shotgun (WGS) entry which is preliminary data.</text>
</comment>
<dbReference type="EMBL" id="DSRD01000586">
    <property type="protein sequence ID" value="HGW94471.1"/>
    <property type="molecule type" value="Genomic_DNA"/>
</dbReference>
<dbReference type="AlphaFoldDB" id="A0A832H594"/>
<feature type="repeat" description="TPR" evidence="3">
    <location>
        <begin position="201"/>
        <end position="234"/>
    </location>
</feature>
<gene>
    <name evidence="4" type="ORF">ENR47_09350</name>
</gene>
<feature type="repeat" description="TPR" evidence="3">
    <location>
        <begin position="240"/>
        <end position="273"/>
    </location>
</feature>
<reference evidence="4" key="1">
    <citation type="journal article" date="2020" name="mSystems">
        <title>Genome- and Community-Level Interaction Insights into Carbon Utilization and Element Cycling Functions of Hydrothermarchaeota in Hydrothermal Sediment.</title>
        <authorList>
            <person name="Zhou Z."/>
            <person name="Liu Y."/>
            <person name="Xu W."/>
            <person name="Pan J."/>
            <person name="Luo Z.H."/>
            <person name="Li M."/>
        </authorList>
    </citation>
    <scope>NUCLEOTIDE SEQUENCE [LARGE SCALE GENOMIC DNA]</scope>
    <source>
        <strain evidence="4">SpSt-402</strain>
    </source>
</reference>
<dbReference type="InterPro" id="IPR029063">
    <property type="entry name" value="SAM-dependent_MTases_sf"/>
</dbReference>
<dbReference type="PROSITE" id="PS50293">
    <property type="entry name" value="TPR_REGION"/>
    <property type="match status" value="1"/>
</dbReference>
<sequence>MKRDKGDQVINLPDQAVGVVRTAVHMEDEVHPYWKLAIENSVPQNVCVRRECHDFVEGFPEQRVPFNEVTCEDISYQLFLTKFFKLLKINLETVEYIRYPGNMFDRQLKKFQTAPDQHQEDMTPETRELHILRHKLEQDHIIYLLEKLKRIEKPPAFLSLMNWQQVGNDYMNQNQFQAAIPLFEYGLSVEPNNVTTRSLLAAAYNNQGSAVRTAGDLQQATDYYQKALELNPAFSKTDLAKVNLNVSATLRDQKRYEQALIYLQKALELEPNLPEAIAELTKLKYYAHVAQRGYQFTQDWFSINIPVWQQHLVRFINIPDLKVLEIGSWEGRSTCWLLDNILTHSSARITCVDTFEGSVEHEVMCEEDAVKTIEQRFDENIAKTGFPEKVRKMIGSSQTVLRSLIPNSYNLAYIDGSHVACDVLEDALLTWRLVKVGGVIIFDDYGFQFPEGIAEAPPKVAVDAFMTVFGKKVRLLHQGYQVLVEKIAE</sequence>